<organism evidence="4 5">
    <name type="scientific">Catenisphaera adipataccumulans</name>
    <dbReference type="NCBI Taxonomy" id="700500"/>
    <lineage>
        <taxon>Bacteria</taxon>
        <taxon>Bacillati</taxon>
        <taxon>Bacillota</taxon>
        <taxon>Erysipelotrichia</taxon>
        <taxon>Erysipelotrichales</taxon>
        <taxon>Erysipelotrichaceae</taxon>
        <taxon>Catenisphaera</taxon>
    </lineage>
</organism>
<dbReference type="Pfam" id="PF00923">
    <property type="entry name" value="TAL_FSA"/>
    <property type="match status" value="1"/>
</dbReference>
<dbReference type="InterPro" id="IPR033919">
    <property type="entry name" value="TSA/FSA_arc/bac"/>
</dbReference>
<dbReference type="GO" id="GO:0005737">
    <property type="term" value="C:cytoplasm"/>
    <property type="evidence" value="ECO:0007669"/>
    <property type="project" value="UniProtKB-SubCell"/>
</dbReference>
<evidence type="ECO:0000313" key="4">
    <source>
        <dbReference type="EMBL" id="MBB5183558.1"/>
    </source>
</evidence>
<dbReference type="GO" id="GO:0016832">
    <property type="term" value="F:aldehyde-lyase activity"/>
    <property type="evidence" value="ECO:0007669"/>
    <property type="project" value="InterPro"/>
</dbReference>
<keyword evidence="2" id="KW-0963">Cytoplasm</keyword>
<gene>
    <name evidence="4" type="ORF">HNQ47_001593</name>
</gene>
<sequence>MELILDTADIKAIKALDELLTVTGVTTNPTIITKSGKDPETVIQEIADYLSEDQLFFIQVVKTDYEGIMEEAERISKIRPKNMLVKIPVTREGLKAIKECKKRGIRTLATAIYSADEAFLAAMNGADYLAPYVNRMCNYGDGVAEVKDLIEMLRINNMPTKVVAASFKNTSQAHELIKAGIQAETLPPDVVWNMIDHPGTKIAVGEFTMNWQKAYGRTTLFEK</sequence>
<dbReference type="InterPro" id="IPR018225">
    <property type="entry name" value="Transaldolase_AS"/>
</dbReference>
<keyword evidence="5" id="KW-1185">Reference proteome</keyword>
<dbReference type="EMBL" id="JACHHK010000006">
    <property type="protein sequence ID" value="MBB5183558.1"/>
    <property type="molecule type" value="Genomic_DNA"/>
</dbReference>
<dbReference type="PANTHER" id="PTHR10683:SF28">
    <property type="entry name" value="TRANSALDOLASE C"/>
    <property type="match status" value="1"/>
</dbReference>
<dbReference type="FunFam" id="3.20.20.70:FF:000018">
    <property type="entry name" value="Probable transaldolase"/>
    <property type="match status" value="1"/>
</dbReference>
<dbReference type="AlphaFoldDB" id="A0A7W8CZY3"/>
<dbReference type="Gene3D" id="3.20.20.70">
    <property type="entry name" value="Aldolase class I"/>
    <property type="match status" value="1"/>
</dbReference>
<dbReference type="PROSITE" id="PS01054">
    <property type="entry name" value="TRANSALDOLASE_1"/>
    <property type="match status" value="1"/>
</dbReference>
<dbReference type="Proteomes" id="UP000539953">
    <property type="component" value="Unassembled WGS sequence"/>
</dbReference>
<dbReference type="RefSeq" id="WP_183328856.1">
    <property type="nucleotide sequence ID" value="NZ_JACHHK010000006.1"/>
</dbReference>
<dbReference type="GO" id="GO:0005975">
    <property type="term" value="P:carbohydrate metabolic process"/>
    <property type="evidence" value="ECO:0007669"/>
    <property type="project" value="InterPro"/>
</dbReference>
<evidence type="ECO:0000313" key="5">
    <source>
        <dbReference type="Proteomes" id="UP000539953"/>
    </source>
</evidence>
<accession>A0A7W8CZY3</accession>
<dbReference type="InterPro" id="IPR001585">
    <property type="entry name" value="TAL/FSA"/>
</dbReference>
<keyword evidence="3" id="KW-0704">Schiff base</keyword>
<comment type="subcellular location">
    <subcellularLocation>
        <location evidence="1">Cytoplasm</location>
    </subcellularLocation>
</comment>
<dbReference type="InterPro" id="IPR013785">
    <property type="entry name" value="Aldolase_TIM"/>
</dbReference>
<dbReference type="SUPFAM" id="SSF51569">
    <property type="entry name" value="Aldolase"/>
    <property type="match status" value="1"/>
</dbReference>
<reference evidence="4 5" key="1">
    <citation type="submission" date="2020-08" db="EMBL/GenBank/DDBJ databases">
        <title>Genomic Encyclopedia of Type Strains, Phase IV (KMG-IV): sequencing the most valuable type-strain genomes for metagenomic binning, comparative biology and taxonomic classification.</title>
        <authorList>
            <person name="Goeker M."/>
        </authorList>
    </citation>
    <scope>NUCLEOTIDE SEQUENCE [LARGE SCALE GENOMIC DNA]</scope>
    <source>
        <strain evidence="4 5">DSM 25799</strain>
    </source>
</reference>
<dbReference type="CDD" id="cd00956">
    <property type="entry name" value="Transaldolase_FSA"/>
    <property type="match status" value="1"/>
</dbReference>
<evidence type="ECO:0000256" key="1">
    <source>
        <dbReference type="ARBA" id="ARBA00004496"/>
    </source>
</evidence>
<evidence type="ECO:0000256" key="2">
    <source>
        <dbReference type="ARBA" id="ARBA00022490"/>
    </source>
</evidence>
<dbReference type="PANTHER" id="PTHR10683">
    <property type="entry name" value="TRANSALDOLASE"/>
    <property type="match status" value="1"/>
</dbReference>
<name>A0A7W8CZY3_9FIRM</name>
<proteinExistence type="predicted"/>
<evidence type="ECO:0000256" key="3">
    <source>
        <dbReference type="ARBA" id="ARBA00023270"/>
    </source>
</evidence>
<comment type="caution">
    <text evidence="4">The sequence shown here is derived from an EMBL/GenBank/DDBJ whole genome shotgun (WGS) entry which is preliminary data.</text>
</comment>
<protein>
    <submittedName>
        <fullName evidence="4">TalC/MipB family fructose-6-phosphate aldolase</fullName>
    </submittedName>
</protein>